<dbReference type="InterPro" id="IPR011009">
    <property type="entry name" value="Kinase-like_dom_sf"/>
</dbReference>
<dbReference type="Gramene" id="Pp3c2_12320V3.2">
    <property type="protein sequence ID" value="Pp3c2_12320V3.2"/>
    <property type="gene ID" value="Pp3c2_12320"/>
</dbReference>
<keyword evidence="4" id="KW-0433">Leucine-rich repeat</keyword>
<sequence length="823" mass="90720">MALKWWQLGLVITVGSLGCSNAALSNEEVTALLDIKAKWGINATWDVLGTNPCLNWTGVKCDPLGNHVIYLNVTFLGVAGDVPDSIRKLTFLEHFDASNFDPQKFGYLSGWNHVTGDLRPFANLTSLKSFNVSWNLGLTKGVGVPDAVFNLFNLTELRIDNCYLTGSLSSKIGNLRQLQIFFAGNNTMSGDIPKEIGSLTNLREMTLWLNSWKSQIPTEFGNLVNLEYLNIRDSGLWGGLPSEMGALTRLRRLHVYNNLLTGGIPDTWQSMKMLKELRLSKNYLSGDVPPWIWTFQNLSNIQLQDNRFTGSYPANLSASVKTLNLQCNFLTGSTLPVRPATFLGDSWDVDDNCFDPKVKRVENKCLTSTLCDAYASLITNNACPPCPVNQESYNSSLCTCRPTDPKKNSYTGAIVGGVLGAFGALFIVAIIYGILWKRKKDKVKQADASFDPALLADANDPNWQAPSGVQRFKLAELSNATDGFNKTHEIGVGGFGKVFVGTFKDGRTMAIKRASGSVTSNQGLAEFRNEVMLLSRLHHKNLVRLEGFCDESGLQILVYEYMSQGNLHAHLFKPNGSGKSLNWYSRLEIAVGVANGLNYLHTFADPPVIHRDVKPSNILLDDNLIAKVADFGISKATDEFATHVSTRPAGTAGYLDPQYFLRQQLTTASDVYGFGIVLLELVTGQRAIDHSRVDEFNLVEWARPKFKSGGIEAIVDSKLDDSYPKDIYTDMAEIALSCALFNKDDRPAMKDVLSILEPHFHSCKAPISHDYSSGWESMDLTSAPSHTDTGFTGTSDSFTNASSSNSYILENTRSKMATSQLLR</sequence>
<dbReference type="InterPro" id="IPR000719">
    <property type="entry name" value="Prot_kinase_dom"/>
</dbReference>
<dbReference type="Pfam" id="PF08263">
    <property type="entry name" value="LRRNT_2"/>
    <property type="match status" value="1"/>
</dbReference>
<keyword evidence="13" id="KW-0472">Membrane</keyword>
<reference evidence="16 18" key="2">
    <citation type="journal article" date="2018" name="Plant J.">
        <title>The Physcomitrella patens chromosome-scale assembly reveals moss genome structure and evolution.</title>
        <authorList>
            <person name="Lang D."/>
            <person name="Ullrich K.K."/>
            <person name="Murat F."/>
            <person name="Fuchs J."/>
            <person name="Jenkins J."/>
            <person name="Haas F.B."/>
            <person name="Piednoel M."/>
            <person name="Gundlach H."/>
            <person name="Van Bel M."/>
            <person name="Meyberg R."/>
            <person name="Vives C."/>
            <person name="Morata J."/>
            <person name="Symeonidi A."/>
            <person name="Hiss M."/>
            <person name="Muchero W."/>
            <person name="Kamisugi Y."/>
            <person name="Saleh O."/>
            <person name="Blanc G."/>
            <person name="Decker E.L."/>
            <person name="van Gessel N."/>
            <person name="Grimwood J."/>
            <person name="Hayes R.D."/>
            <person name="Graham S.W."/>
            <person name="Gunter L.E."/>
            <person name="McDaniel S.F."/>
            <person name="Hoernstein S.N.W."/>
            <person name="Larsson A."/>
            <person name="Li F.W."/>
            <person name="Perroud P.F."/>
            <person name="Phillips J."/>
            <person name="Ranjan P."/>
            <person name="Rokshar D.S."/>
            <person name="Rothfels C.J."/>
            <person name="Schneider L."/>
            <person name="Shu S."/>
            <person name="Stevenson D.W."/>
            <person name="Thummler F."/>
            <person name="Tillich M."/>
            <person name="Villarreal Aguilar J.C."/>
            <person name="Widiez T."/>
            <person name="Wong G.K."/>
            <person name="Wymore A."/>
            <person name="Zhang Y."/>
            <person name="Zimmer A.D."/>
            <person name="Quatrano R.S."/>
            <person name="Mayer K.F.X."/>
            <person name="Goodstein D."/>
            <person name="Casacuberta J.M."/>
            <person name="Vandepoele K."/>
            <person name="Reski R."/>
            <person name="Cuming A.C."/>
            <person name="Tuskan G.A."/>
            <person name="Maumus F."/>
            <person name="Salse J."/>
            <person name="Schmutz J."/>
            <person name="Rensing S.A."/>
        </authorList>
    </citation>
    <scope>NUCLEOTIDE SEQUENCE [LARGE SCALE GENOMIC DNA]</scope>
    <source>
        <strain evidence="17 18">cv. Gransden 2004</strain>
    </source>
</reference>
<proteinExistence type="inferred from homology"/>
<dbReference type="SUPFAM" id="SSF52058">
    <property type="entry name" value="L domain-like"/>
    <property type="match status" value="1"/>
</dbReference>
<dbReference type="Gene3D" id="3.80.10.10">
    <property type="entry name" value="Ribonuclease Inhibitor"/>
    <property type="match status" value="1"/>
</dbReference>
<dbReference type="KEGG" id="ppp:112277367"/>
<keyword evidence="11" id="KW-0325">Glycoprotein</keyword>
<dbReference type="InterPro" id="IPR001245">
    <property type="entry name" value="Ser-Thr/Tyr_kinase_cat_dom"/>
</dbReference>
<reference evidence="17" key="3">
    <citation type="submission" date="2020-12" db="UniProtKB">
        <authorList>
            <consortium name="EnsemblPlants"/>
        </authorList>
    </citation>
    <scope>IDENTIFICATION</scope>
</reference>
<dbReference type="PaxDb" id="3218-PP1S183_36V6.1"/>
<keyword evidence="18" id="KW-1185">Reference proteome</keyword>
<feature type="transmembrane region" description="Helical" evidence="13">
    <location>
        <begin position="410"/>
        <end position="435"/>
    </location>
</feature>
<dbReference type="InterPro" id="IPR051824">
    <property type="entry name" value="LRR_Rcpt-Like_S/T_Kinase"/>
</dbReference>
<feature type="signal peptide" evidence="14">
    <location>
        <begin position="1"/>
        <end position="22"/>
    </location>
</feature>
<dbReference type="InterPro" id="IPR008271">
    <property type="entry name" value="Ser/Thr_kinase_AS"/>
</dbReference>
<dbReference type="Pfam" id="PF23598">
    <property type="entry name" value="LRR_14"/>
    <property type="match status" value="1"/>
</dbReference>
<dbReference type="CDD" id="cd14066">
    <property type="entry name" value="STKc_IRAK"/>
    <property type="match status" value="1"/>
</dbReference>
<dbReference type="OrthoDB" id="1668230at2759"/>
<keyword evidence="10 12" id="KW-0067">ATP-binding</keyword>
<dbReference type="STRING" id="3218.A0A2K1L183"/>
<keyword evidence="13" id="KW-0812">Transmembrane</keyword>
<dbReference type="GeneID" id="112277367"/>
<dbReference type="EnsemblPlants" id="Pp3c2_12320V3.1">
    <property type="protein sequence ID" value="Pp3c2_12320V3.1"/>
    <property type="gene ID" value="Pp3c2_12320"/>
</dbReference>
<evidence type="ECO:0000256" key="7">
    <source>
        <dbReference type="ARBA" id="ARBA00022737"/>
    </source>
</evidence>
<keyword evidence="5" id="KW-0808">Transferase</keyword>
<dbReference type="Gramene" id="Pp3c2_12320V3.1">
    <property type="protein sequence ID" value="Pp3c2_12320V3.1"/>
    <property type="gene ID" value="Pp3c2_12320"/>
</dbReference>
<comment type="subcellular location">
    <subcellularLocation>
        <location evidence="1">Membrane</location>
    </subcellularLocation>
</comment>
<dbReference type="PROSITE" id="PS00107">
    <property type="entry name" value="PROTEIN_KINASE_ATP"/>
    <property type="match status" value="1"/>
</dbReference>
<dbReference type="PANTHER" id="PTHR48006:SF51">
    <property type="entry name" value="PROTEIN KINASE DOMAIN-CONTAINING PROTEIN"/>
    <property type="match status" value="1"/>
</dbReference>
<name>A0A2K1L183_PHYPA</name>
<evidence type="ECO:0000313" key="17">
    <source>
        <dbReference type="EnsemblPlants" id="Pp3c2_12320V3.1"/>
    </source>
</evidence>
<dbReference type="FunFam" id="1.10.510.10:FF:001248">
    <property type="entry name" value="Predicted protein"/>
    <property type="match status" value="1"/>
</dbReference>
<dbReference type="PANTHER" id="PTHR48006">
    <property type="entry name" value="LEUCINE-RICH REPEAT-CONTAINING PROTEIN DDB_G0281931-RELATED"/>
    <property type="match status" value="1"/>
</dbReference>
<dbReference type="OMA" id="CKAPISH"/>
<evidence type="ECO:0000256" key="5">
    <source>
        <dbReference type="ARBA" id="ARBA00022679"/>
    </source>
</evidence>
<evidence type="ECO:0000313" key="16">
    <source>
        <dbReference type="EMBL" id="PNR59790.1"/>
    </source>
</evidence>
<feature type="binding site" evidence="12">
    <location>
        <position position="512"/>
    </location>
    <ligand>
        <name>ATP</name>
        <dbReference type="ChEBI" id="CHEBI:30616"/>
    </ligand>
</feature>
<dbReference type="InterPro" id="IPR055414">
    <property type="entry name" value="LRR_R13L4/SHOC2-like"/>
</dbReference>
<dbReference type="EMBL" id="ABEU02000002">
    <property type="protein sequence ID" value="PNR59790.1"/>
    <property type="molecule type" value="Genomic_DNA"/>
</dbReference>
<dbReference type="RefSeq" id="XP_024365342.1">
    <property type="nucleotide sequence ID" value="XM_024509574.2"/>
</dbReference>
<evidence type="ECO:0000256" key="14">
    <source>
        <dbReference type="SAM" id="SignalP"/>
    </source>
</evidence>
<evidence type="ECO:0000256" key="11">
    <source>
        <dbReference type="ARBA" id="ARBA00023180"/>
    </source>
</evidence>
<dbReference type="PROSITE" id="PS51257">
    <property type="entry name" value="PROKAR_LIPOPROTEIN"/>
    <property type="match status" value="1"/>
</dbReference>
<keyword evidence="7" id="KW-0677">Repeat</keyword>
<dbReference type="Gene3D" id="3.30.200.20">
    <property type="entry name" value="Phosphorylase Kinase, domain 1"/>
    <property type="match status" value="1"/>
</dbReference>
<gene>
    <name evidence="17" type="primary">LOC112277367</name>
    <name evidence="16" type="ORF">PHYPA_002582</name>
</gene>
<dbReference type="Proteomes" id="UP000006727">
    <property type="component" value="Chromosome 2"/>
</dbReference>
<protein>
    <recommendedName>
        <fullName evidence="15">Protein kinase domain-containing protein</fullName>
    </recommendedName>
</protein>
<dbReference type="InterPro" id="IPR017441">
    <property type="entry name" value="Protein_kinase_ATP_BS"/>
</dbReference>
<dbReference type="PROSITE" id="PS00108">
    <property type="entry name" value="PROTEIN_KINASE_ST"/>
    <property type="match status" value="1"/>
</dbReference>
<accession>A0A2K1L183</accession>
<dbReference type="Pfam" id="PF07714">
    <property type="entry name" value="PK_Tyr_Ser-Thr"/>
    <property type="match status" value="1"/>
</dbReference>
<dbReference type="InterPro" id="IPR032675">
    <property type="entry name" value="LRR_dom_sf"/>
</dbReference>
<dbReference type="SUPFAM" id="SSF56112">
    <property type="entry name" value="Protein kinase-like (PK-like)"/>
    <property type="match status" value="1"/>
</dbReference>
<dbReference type="PROSITE" id="PS50011">
    <property type="entry name" value="PROTEIN_KINASE_DOM"/>
    <property type="match status" value="1"/>
</dbReference>
<evidence type="ECO:0000256" key="4">
    <source>
        <dbReference type="ARBA" id="ARBA00022614"/>
    </source>
</evidence>
<keyword evidence="13" id="KW-1133">Transmembrane helix</keyword>
<evidence type="ECO:0000313" key="18">
    <source>
        <dbReference type="Proteomes" id="UP000006727"/>
    </source>
</evidence>
<dbReference type="GO" id="GO:0005524">
    <property type="term" value="F:ATP binding"/>
    <property type="evidence" value="ECO:0007669"/>
    <property type="project" value="UniProtKB-UniRule"/>
</dbReference>
<dbReference type="AlphaFoldDB" id="A0A2K1L183"/>
<dbReference type="FunFam" id="3.30.200.20:FF:000964">
    <property type="entry name" value="Predicted protein"/>
    <property type="match status" value="1"/>
</dbReference>
<dbReference type="GO" id="GO:0004674">
    <property type="term" value="F:protein serine/threonine kinase activity"/>
    <property type="evidence" value="ECO:0007669"/>
    <property type="project" value="UniProtKB-KW"/>
</dbReference>
<feature type="chain" id="PRO_5043158412" description="Protein kinase domain-containing protein" evidence="14">
    <location>
        <begin position="23"/>
        <end position="823"/>
    </location>
</feature>
<evidence type="ECO:0000256" key="13">
    <source>
        <dbReference type="SAM" id="Phobius"/>
    </source>
</evidence>
<evidence type="ECO:0000259" key="15">
    <source>
        <dbReference type="PROSITE" id="PS50011"/>
    </source>
</evidence>
<evidence type="ECO:0000256" key="2">
    <source>
        <dbReference type="ARBA" id="ARBA00008684"/>
    </source>
</evidence>
<dbReference type="FunFam" id="3.80.10.10:FF:000041">
    <property type="entry name" value="LRR receptor-like serine/threonine-protein kinase ERECTA"/>
    <property type="match status" value="1"/>
</dbReference>
<evidence type="ECO:0000256" key="9">
    <source>
        <dbReference type="ARBA" id="ARBA00022777"/>
    </source>
</evidence>
<dbReference type="Gene3D" id="1.10.510.10">
    <property type="entry name" value="Transferase(Phosphotransferase) domain 1"/>
    <property type="match status" value="1"/>
</dbReference>
<evidence type="ECO:0000256" key="8">
    <source>
        <dbReference type="ARBA" id="ARBA00022741"/>
    </source>
</evidence>
<keyword evidence="6 14" id="KW-0732">Signal</keyword>
<comment type="similarity">
    <text evidence="2">Belongs to the protein kinase superfamily. Ser/Thr protein kinase family.</text>
</comment>
<dbReference type="SMART" id="SM00220">
    <property type="entry name" value="S_TKc"/>
    <property type="match status" value="1"/>
</dbReference>
<keyword evidence="9" id="KW-0418">Kinase</keyword>
<dbReference type="RefSeq" id="XP_024365336.1">
    <property type="nucleotide sequence ID" value="XM_024509568.2"/>
</dbReference>
<evidence type="ECO:0000256" key="10">
    <source>
        <dbReference type="ARBA" id="ARBA00022840"/>
    </source>
</evidence>
<evidence type="ECO:0000256" key="6">
    <source>
        <dbReference type="ARBA" id="ARBA00022729"/>
    </source>
</evidence>
<feature type="domain" description="Protein kinase" evidence="15">
    <location>
        <begin position="484"/>
        <end position="760"/>
    </location>
</feature>
<evidence type="ECO:0000256" key="12">
    <source>
        <dbReference type="PROSITE-ProRule" id="PRU10141"/>
    </source>
</evidence>
<evidence type="ECO:0000256" key="1">
    <source>
        <dbReference type="ARBA" id="ARBA00004370"/>
    </source>
</evidence>
<keyword evidence="3" id="KW-0723">Serine/threonine-protein kinase</keyword>
<organism evidence="16">
    <name type="scientific">Physcomitrium patens</name>
    <name type="common">Spreading-leaved earth moss</name>
    <name type="synonym">Physcomitrella patens</name>
    <dbReference type="NCBI Taxonomy" id="3218"/>
    <lineage>
        <taxon>Eukaryota</taxon>
        <taxon>Viridiplantae</taxon>
        <taxon>Streptophyta</taxon>
        <taxon>Embryophyta</taxon>
        <taxon>Bryophyta</taxon>
        <taxon>Bryophytina</taxon>
        <taxon>Bryopsida</taxon>
        <taxon>Funariidae</taxon>
        <taxon>Funariales</taxon>
        <taxon>Funariaceae</taxon>
        <taxon>Physcomitrium</taxon>
    </lineage>
</organism>
<dbReference type="EnsemblPlants" id="Pp3c2_12320V3.2">
    <property type="protein sequence ID" value="Pp3c2_12320V3.2"/>
    <property type="gene ID" value="Pp3c2_12320"/>
</dbReference>
<dbReference type="GO" id="GO:0016020">
    <property type="term" value="C:membrane"/>
    <property type="evidence" value="ECO:0007669"/>
    <property type="project" value="UniProtKB-SubCell"/>
</dbReference>
<evidence type="ECO:0000256" key="3">
    <source>
        <dbReference type="ARBA" id="ARBA00022527"/>
    </source>
</evidence>
<dbReference type="InterPro" id="IPR013210">
    <property type="entry name" value="LRR_N_plant-typ"/>
</dbReference>
<keyword evidence="8 12" id="KW-0547">Nucleotide-binding</keyword>
<reference evidence="16 18" key="1">
    <citation type="journal article" date="2008" name="Science">
        <title>The Physcomitrella genome reveals evolutionary insights into the conquest of land by plants.</title>
        <authorList>
            <person name="Rensing S."/>
            <person name="Lang D."/>
            <person name="Zimmer A."/>
            <person name="Terry A."/>
            <person name="Salamov A."/>
            <person name="Shapiro H."/>
            <person name="Nishiyama T."/>
            <person name="Perroud P.-F."/>
            <person name="Lindquist E."/>
            <person name="Kamisugi Y."/>
            <person name="Tanahashi T."/>
            <person name="Sakakibara K."/>
            <person name="Fujita T."/>
            <person name="Oishi K."/>
            <person name="Shin-I T."/>
            <person name="Kuroki Y."/>
            <person name="Toyoda A."/>
            <person name="Suzuki Y."/>
            <person name="Hashimoto A."/>
            <person name="Yamaguchi K."/>
            <person name="Sugano A."/>
            <person name="Kohara Y."/>
            <person name="Fujiyama A."/>
            <person name="Anterola A."/>
            <person name="Aoki S."/>
            <person name="Ashton N."/>
            <person name="Barbazuk W.B."/>
            <person name="Barker E."/>
            <person name="Bennetzen J."/>
            <person name="Bezanilla M."/>
            <person name="Blankenship R."/>
            <person name="Cho S.H."/>
            <person name="Dutcher S."/>
            <person name="Estelle M."/>
            <person name="Fawcett J.A."/>
            <person name="Gundlach H."/>
            <person name="Hanada K."/>
            <person name="Heyl A."/>
            <person name="Hicks K.A."/>
            <person name="Hugh J."/>
            <person name="Lohr M."/>
            <person name="Mayer K."/>
            <person name="Melkozernov A."/>
            <person name="Murata T."/>
            <person name="Nelson D."/>
            <person name="Pils B."/>
            <person name="Prigge M."/>
            <person name="Reiss B."/>
            <person name="Renner T."/>
            <person name="Rombauts S."/>
            <person name="Rushton P."/>
            <person name="Sanderfoot A."/>
            <person name="Schween G."/>
            <person name="Shiu S.-H."/>
            <person name="Stueber K."/>
            <person name="Theodoulou F.L."/>
            <person name="Tu H."/>
            <person name="Van de Peer Y."/>
            <person name="Verrier P.J."/>
            <person name="Waters E."/>
            <person name="Wood A."/>
            <person name="Yang L."/>
            <person name="Cove D."/>
            <person name="Cuming A."/>
            <person name="Hasebe M."/>
            <person name="Lucas S."/>
            <person name="Mishler D.B."/>
            <person name="Reski R."/>
            <person name="Grigoriev I."/>
            <person name="Quatrano R.S."/>
            <person name="Boore J.L."/>
        </authorList>
    </citation>
    <scope>NUCLEOTIDE SEQUENCE [LARGE SCALE GENOMIC DNA]</scope>
    <source>
        <strain evidence="17 18">cv. Gransden 2004</strain>
    </source>
</reference>